<evidence type="ECO:0000256" key="2">
    <source>
        <dbReference type="SAM" id="SignalP"/>
    </source>
</evidence>
<dbReference type="RefSeq" id="WP_157400651.1">
    <property type="nucleotide sequence ID" value="NZ_WSEL01000009.1"/>
</dbReference>
<gene>
    <name evidence="3" type="ORF">GON04_24920</name>
</gene>
<dbReference type="Proteomes" id="UP000469385">
    <property type="component" value="Unassembled WGS sequence"/>
</dbReference>
<evidence type="ECO:0000313" key="3">
    <source>
        <dbReference type="EMBL" id="MVQ32723.1"/>
    </source>
</evidence>
<evidence type="ECO:0000313" key="4">
    <source>
        <dbReference type="Proteomes" id="UP000469385"/>
    </source>
</evidence>
<feature type="chain" id="PRO_5026987580" evidence="2">
    <location>
        <begin position="21"/>
        <end position="418"/>
    </location>
</feature>
<keyword evidence="2" id="KW-0732">Signal</keyword>
<dbReference type="AlphaFoldDB" id="A0A6N8J387"/>
<evidence type="ECO:0000256" key="1">
    <source>
        <dbReference type="SAM" id="MobiDB-lite"/>
    </source>
</evidence>
<feature type="region of interest" description="Disordered" evidence="1">
    <location>
        <begin position="47"/>
        <end position="75"/>
    </location>
</feature>
<proteinExistence type="predicted"/>
<feature type="compositionally biased region" description="Low complexity" evidence="1">
    <location>
        <begin position="52"/>
        <end position="75"/>
    </location>
</feature>
<sequence length="418" mass="43402">MRSRQRALVAALAWTGIVAAGLGACGGSGEGGGSAAVPGSGGTGNTASTLNGASASTTLGTASPTTGATTGTTTPTVLGDCTMFPPEAVFNTRIDDPAAFPVHASSAGWVAAVGSGTAFHADWWLGEDPSQPTAYYGIPWNVVDGSAATTAWPSVQYDFTPTGRSTEVGWPHESDCAVADGSGYNLQRGCGTVPVAQRRFPFPLSGVKNEGGTCNDPATCGDHHVLVVEQGACRLWEAYHAYASRGQWYALSTAAWDLKSLALRPSGWTAADAAGLPITPFLAKAAEASSGEIRHALRVTLRDSVIANSFVWPARHAAGSTAGSIPFGALLRLKSDFVIPDTWTTQAKAIATAAKQYGLYVADIGVDFYVQGEPSAAWDENTFRQLGAISMAQMEFVDLRSVTGNARFSSDSLAARWN</sequence>
<protein>
    <submittedName>
        <fullName evidence="3">Uncharacterized protein</fullName>
    </submittedName>
</protein>
<name>A0A6N8J387_9BURK</name>
<dbReference type="PROSITE" id="PS51257">
    <property type="entry name" value="PROKAR_LIPOPROTEIN"/>
    <property type="match status" value="1"/>
</dbReference>
<dbReference type="EMBL" id="WSEL01000009">
    <property type="protein sequence ID" value="MVQ32723.1"/>
    <property type="molecule type" value="Genomic_DNA"/>
</dbReference>
<accession>A0A6N8J387</accession>
<feature type="signal peptide" evidence="2">
    <location>
        <begin position="1"/>
        <end position="20"/>
    </location>
</feature>
<organism evidence="3 4">
    <name type="scientific">Ramlibacter pinisoli</name>
    <dbReference type="NCBI Taxonomy" id="2682844"/>
    <lineage>
        <taxon>Bacteria</taxon>
        <taxon>Pseudomonadati</taxon>
        <taxon>Pseudomonadota</taxon>
        <taxon>Betaproteobacteria</taxon>
        <taxon>Burkholderiales</taxon>
        <taxon>Comamonadaceae</taxon>
        <taxon>Ramlibacter</taxon>
    </lineage>
</organism>
<comment type="caution">
    <text evidence="3">The sequence shown here is derived from an EMBL/GenBank/DDBJ whole genome shotgun (WGS) entry which is preliminary data.</text>
</comment>
<keyword evidence="4" id="KW-1185">Reference proteome</keyword>
<reference evidence="3 4" key="1">
    <citation type="submission" date="2019-12" db="EMBL/GenBank/DDBJ databases">
        <authorList>
            <person name="Huq M.A."/>
        </authorList>
    </citation>
    <scope>NUCLEOTIDE SEQUENCE [LARGE SCALE GENOMIC DNA]</scope>
    <source>
        <strain evidence="3 4">MAH-25</strain>
    </source>
</reference>